<comment type="caution">
    <text evidence="1">The sequence shown here is derived from an EMBL/GenBank/DDBJ whole genome shotgun (WGS) entry which is preliminary data.</text>
</comment>
<dbReference type="Gene3D" id="1.10.150.280">
    <property type="entry name" value="AF1531-like domain"/>
    <property type="match status" value="1"/>
</dbReference>
<dbReference type="SUPFAM" id="SSF160975">
    <property type="entry name" value="AF1531-like"/>
    <property type="match status" value="1"/>
</dbReference>
<dbReference type="PANTHER" id="PTHR40734">
    <property type="entry name" value="TRNA-SPECIFIC ADENOSINE DEAMINASE-RELATED"/>
    <property type="match status" value="1"/>
</dbReference>
<keyword evidence="2" id="KW-1185">Reference proteome</keyword>
<dbReference type="RefSeq" id="WP_279529212.1">
    <property type="nucleotide sequence ID" value="NZ_CP122312.1"/>
</dbReference>
<reference evidence="1 2" key="1">
    <citation type="journal article" date="2019" name="Int. J. Syst. Evol. Microbiol.">
        <title>The Global Catalogue of Microorganisms (GCM) 10K type strain sequencing project: providing services to taxonomists for standard genome sequencing and annotation.</title>
        <authorList>
            <consortium name="The Broad Institute Genomics Platform"/>
            <consortium name="The Broad Institute Genome Sequencing Center for Infectious Disease"/>
            <person name="Wu L."/>
            <person name="Ma J."/>
        </authorList>
    </citation>
    <scope>NUCLEOTIDE SEQUENCE [LARGE SCALE GENOMIC DNA]</scope>
    <source>
        <strain evidence="1 2">XZGYJ-43</strain>
    </source>
</reference>
<accession>A0ABD5Z266</accession>
<sequence length="190" mass="21744">MTDDESPDSDSERYAVVLDVLHHGRTDGVRSRFDPPIAFAVDEEDFTLYEVSLADDADISIDDRIRVQPDFEEGVKRGHTVDYDDLTDGARSELDYVVEEIVEANERQFVDFYNDAQAVSLRQHQLDLVPGIGSTLRDKILDERKRGPFESFEDLDERVSGLHNPKEVVVERILSEIKDGDVKYHLFVRS</sequence>
<protein>
    <submittedName>
        <fullName evidence="1">DUF655 domain-containing protein</fullName>
    </submittedName>
</protein>
<dbReference type="PANTHER" id="PTHR40734:SF1">
    <property type="entry name" value="DNA-BINDING PROTEIN"/>
    <property type="match status" value="1"/>
</dbReference>
<dbReference type="EMBL" id="JBHTAR010000011">
    <property type="protein sequence ID" value="MFC7199272.1"/>
    <property type="molecule type" value="Genomic_DNA"/>
</dbReference>
<proteinExistence type="predicted"/>
<dbReference type="Gene3D" id="2.40.50.140">
    <property type="entry name" value="Nucleic acid-binding proteins"/>
    <property type="match status" value="1"/>
</dbReference>
<organism evidence="1 2">
    <name type="scientific">Halospeciosus flavus</name>
    <dbReference type="NCBI Taxonomy" id="3032283"/>
    <lineage>
        <taxon>Archaea</taxon>
        <taxon>Methanobacteriati</taxon>
        <taxon>Methanobacteriota</taxon>
        <taxon>Stenosarchaea group</taxon>
        <taxon>Halobacteria</taxon>
        <taxon>Halobacteriales</taxon>
        <taxon>Halobacteriaceae</taxon>
        <taxon>Halospeciosus</taxon>
    </lineage>
</organism>
<dbReference type="InterPro" id="IPR007003">
    <property type="entry name" value="DUF655"/>
</dbReference>
<gene>
    <name evidence="1" type="ORF">ACFQJ9_07565</name>
</gene>
<evidence type="ECO:0000313" key="1">
    <source>
        <dbReference type="EMBL" id="MFC7199272.1"/>
    </source>
</evidence>
<dbReference type="InterPro" id="IPR012340">
    <property type="entry name" value="NA-bd_OB-fold"/>
</dbReference>
<name>A0ABD5Z266_9EURY</name>
<evidence type="ECO:0000313" key="2">
    <source>
        <dbReference type="Proteomes" id="UP001596447"/>
    </source>
</evidence>
<dbReference type="AlphaFoldDB" id="A0ABD5Z266"/>
<dbReference type="Proteomes" id="UP001596447">
    <property type="component" value="Unassembled WGS sequence"/>
</dbReference>
<dbReference type="Pfam" id="PF04919">
    <property type="entry name" value="DUF655"/>
    <property type="match status" value="1"/>
</dbReference>